<protein>
    <submittedName>
        <fullName evidence="3">Uncharacterized protein</fullName>
    </submittedName>
</protein>
<evidence type="ECO:0000313" key="3">
    <source>
        <dbReference type="EMBL" id="NYH77158.1"/>
    </source>
</evidence>
<proteinExistence type="predicted"/>
<dbReference type="EMBL" id="JACBYW010000001">
    <property type="protein sequence ID" value="NYH77158.1"/>
    <property type="molecule type" value="Genomic_DNA"/>
</dbReference>
<feature type="region of interest" description="Disordered" evidence="1">
    <location>
        <begin position="1"/>
        <end position="27"/>
    </location>
</feature>
<evidence type="ECO:0000256" key="2">
    <source>
        <dbReference type="SAM" id="Phobius"/>
    </source>
</evidence>
<dbReference type="RefSeq" id="WP_179533750.1">
    <property type="nucleotide sequence ID" value="NZ_JACBYW010000001.1"/>
</dbReference>
<evidence type="ECO:0000313" key="4">
    <source>
        <dbReference type="Proteomes" id="UP000548304"/>
    </source>
</evidence>
<keyword evidence="2" id="KW-0472">Membrane</keyword>
<evidence type="ECO:0000256" key="1">
    <source>
        <dbReference type="SAM" id="MobiDB-lite"/>
    </source>
</evidence>
<dbReference type="AlphaFoldDB" id="A0A852YT99"/>
<reference evidence="3 4" key="1">
    <citation type="submission" date="2020-07" db="EMBL/GenBank/DDBJ databases">
        <title>Genomic Encyclopedia of Type Strains, Phase III (KMG-III): the genomes of soil and plant-associated and newly described type strains.</title>
        <authorList>
            <person name="Whitman W."/>
        </authorList>
    </citation>
    <scope>NUCLEOTIDE SEQUENCE [LARGE SCALE GENOMIC DNA]</scope>
    <source>
        <strain evidence="3 4">CECT 8576</strain>
    </source>
</reference>
<feature type="transmembrane region" description="Helical" evidence="2">
    <location>
        <begin position="73"/>
        <end position="95"/>
    </location>
</feature>
<accession>A0A852YT99</accession>
<sequence length="171" mass="18409">MRQRRHPTSGRHRNGGSRARRRSDGVSSITRPHPLVVFIRLCGVTGFGVFLGLSIAGLVGIITGRAFTDGTAWLAGVPVLAALGAAVGATTAWLTRRWFFPSMPRRWLLFASSGLLVLPLATAVGQGEVVSAVTFPSTALGSITTTILWRRGCRRKVALAQASPHQRLDRR</sequence>
<keyword evidence="2" id="KW-1133">Transmembrane helix</keyword>
<name>A0A852YT99_9ACTN</name>
<dbReference type="Proteomes" id="UP000548304">
    <property type="component" value="Unassembled WGS sequence"/>
</dbReference>
<feature type="compositionally biased region" description="Basic residues" evidence="1">
    <location>
        <begin position="1"/>
        <end position="21"/>
    </location>
</feature>
<feature type="transmembrane region" description="Helical" evidence="2">
    <location>
        <begin position="107"/>
        <end position="124"/>
    </location>
</feature>
<feature type="transmembrane region" description="Helical" evidence="2">
    <location>
        <begin position="130"/>
        <end position="149"/>
    </location>
</feature>
<feature type="transmembrane region" description="Helical" evidence="2">
    <location>
        <begin position="37"/>
        <end position="61"/>
    </location>
</feature>
<keyword evidence="4" id="KW-1185">Reference proteome</keyword>
<gene>
    <name evidence="3" type="ORF">FHR84_000472</name>
</gene>
<organism evidence="3 4">
    <name type="scientific">Actinopolyspora biskrensis</name>
    <dbReference type="NCBI Taxonomy" id="1470178"/>
    <lineage>
        <taxon>Bacteria</taxon>
        <taxon>Bacillati</taxon>
        <taxon>Actinomycetota</taxon>
        <taxon>Actinomycetes</taxon>
        <taxon>Actinopolysporales</taxon>
        <taxon>Actinopolysporaceae</taxon>
        <taxon>Actinopolyspora</taxon>
    </lineage>
</organism>
<keyword evidence="2" id="KW-0812">Transmembrane</keyword>
<comment type="caution">
    <text evidence="3">The sequence shown here is derived from an EMBL/GenBank/DDBJ whole genome shotgun (WGS) entry which is preliminary data.</text>
</comment>